<name>A0A1U8KDN6_GOSHI</name>
<protein>
    <submittedName>
        <fullName evidence="2">Uncharacterized protein</fullName>
    </submittedName>
</protein>
<dbReference type="OMA" id="PLEMIQC"/>
<dbReference type="GeneID" id="107914382"/>
<sequence>MALPISKQKSHSLQMEKQIIVDPISLRESISSSSSMGETSFNMMLPPIDAPQPDSAVPHPLLPPNPNFFTSTVPTPATSSPRFRSLLSWKNLKSRSHESPRQVDHEVVDDVRHHGQANDDGCRNSINFKCSGLCLFLPGLGKAKAVRPRMRETIGIENDHVTSTRVSLEKFECGSWASSTLIPDHHEDVDGDCVMNHYFDMPLELIQNLGNDAHLPVSAAFVFHNKDIKAFSKYVSTPTAATGRKSYDSAHGFRFSTGRDYDESLFSRA</sequence>
<reference evidence="1" key="1">
    <citation type="journal article" date="2020" name="Nat. Genet.">
        <title>Genomic diversifications of five Gossypium allopolyploid species and their impact on cotton improvement.</title>
        <authorList>
            <person name="Chen Z.J."/>
            <person name="Sreedasyam A."/>
            <person name="Ando A."/>
            <person name="Song Q."/>
            <person name="De Santiago L.M."/>
            <person name="Hulse-Kemp A.M."/>
            <person name="Ding M."/>
            <person name="Ye W."/>
            <person name="Kirkbride R.C."/>
            <person name="Jenkins J."/>
            <person name="Plott C."/>
            <person name="Lovell J."/>
            <person name="Lin Y.M."/>
            <person name="Vaughn R."/>
            <person name="Liu B."/>
            <person name="Simpson S."/>
            <person name="Scheffler B.E."/>
            <person name="Wen L."/>
            <person name="Saski C.A."/>
            <person name="Grover C.E."/>
            <person name="Hu G."/>
            <person name="Conover J.L."/>
            <person name="Carlson J.W."/>
            <person name="Shu S."/>
            <person name="Boston L.B."/>
            <person name="Williams M."/>
            <person name="Peterson D.G."/>
            <person name="McGee K."/>
            <person name="Jones D.C."/>
            <person name="Wendel J.F."/>
            <person name="Stelly D.M."/>
            <person name="Grimwood J."/>
            <person name="Schmutz J."/>
        </authorList>
    </citation>
    <scope>NUCLEOTIDE SEQUENCE [LARGE SCALE GENOMIC DNA]</scope>
    <source>
        <strain evidence="1">cv. TM-1</strain>
    </source>
</reference>
<dbReference type="PaxDb" id="3635-A0A1U8KDN6"/>
<organism evidence="1 2">
    <name type="scientific">Gossypium hirsutum</name>
    <name type="common">Upland cotton</name>
    <name type="synonym">Gossypium mexicanum</name>
    <dbReference type="NCBI Taxonomy" id="3635"/>
    <lineage>
        <taxon>Eukaryota</taxon>
        <taxon>Viridiplantae</taxon>
        <taxon>Streptophyta</taxon>
        <taxon>Embryophyta</taxon>
        <taxon>Tracheophyta</taxon>
        <taxon>Spermatophyta</taxon>
        <taxon>Magnoliopsida</taxon>
        <taxon>eudicotyledons</taxon>
        <taxon>Gunneridae</taxon>
        <taxon>Pentapetalae</taxon>
        <taxon>rosids</taxon>
        <taxon>malvids</taxon>
        <taxon>Malvales</taxon>
        <taxon>Malvaceae</taxon>
        <taxon>Malvoideae</taxon>
        <taxon>Gossypium</taxon>
    </lineage>
</organism>
<dbReference type="PANTHER" id="PTHR33672">
    <property type="entry name" value="YCF3-INTERACTING PROTEIN 1, CHLOROPLASTIC"/>
    <property type="match status" value="1"/>
</dbReference>
<dbReference type="GO" id="GO:0009535">
    <property type="term" value="C:chloroplast thylakoid membrane"/>
    <property type="evidence" value="ECO:0007669"/>
    <property type="project" value="InterPro"/>
</dbReference>
<dbReference type="KEGG" id="ghi:107914382"/>
<dbReference type="GO" id="GO:0048564">
    <property type="term" value="P:photosystem I assembly"/>
    <property type="evidence" value="ECO:0007669"/>
    <property type="project" value="InterPro"/>
</dbReference>
<accession>A0A1U8KDN6</accession>
<gene>
    <name evidence="2" type="primary">LOC107914382</name>
</gene>
<dbReference type="GO" id="GO:0080183">
    <property type="term" value="P:response to photooxidative stress"/>
    <property type="evidence" value="ECO:0007669"/>
    <property type="project" value="InterPro"/>
</dbReference>
<reference evidence="2" key="2">
    <citation type="submission" date="2025-08" db="UniProtKB">
        <authorList>
            <consortium name="RefSeq"/>
        </authorList>
    </citation>
    <scope>IDENTIFICATION</scope>
</reference>
<proteinExistence type="predicted"/>
<dbReference type="InterPro" id="IPR040340">
    <property type="entry name" value="CEST/Y3IP1"/>
</dbReference>
<evidence type="ECO:0000313" key="1">
    <source>
        <dbReference type="Proteomes" id="UP000818029"/>
    </source>
</evidence>
<dbReference type="STRING" id="3635.A0A1U8KDN6"/>
<evidence type="ECO:0000313" key="2">
    <source>
        <dbReference type="RefSeq" id="XP_016698774.2"/>
    </source>
</evidence>
<dbReference type="RefSeq" id="XP_016698774.2">
    <property type="nucleotide sequence ID" value="XM_016843285.2"/>
</dbReference>
<dbReference type="Proteomes" id="UP000818029">
    <property type="component" value="Chromosome A10"/>
</dbReference>
<dbReference type="AlphaFoldDB" id="A0A1U8KDN6"/>
<dbReference type="PANTHER" id="PTHR33672:SF24">
    <property type="entry name" value="OS01G0798600 PROTEIN"/>
    <property type="match status" value="1"/>
</dbReference>
<keyword evidence="1" id="KW-1185">Reference proteome</keyword>